<sequence>MGPLFLSYKDTQFSCDQEKKSKATI</sequence>
<proteinExistence type="predicted"/>
<name>A0A3L6FL44_MAIZE</name>
<dbReference type="EMBL" id="NCVQ01000004">
    <property type="protein sequence ID" value="PWZ33916.1"/>
    <property type="molecule type" value="Genomic_DNA"/>
</dbReference>
<comment type="caution">
    <text evidence="1">The sequence shown here is derived from an EMBL/GenBank/DDBJ whole genome shotgun (WGS) entry which is preliminary data.</text>
</comment>
<dbReference type="Proteomes" id="UP000251960">
    <property type="component" value="Chromosome 3"/>
</dbReference>
<dbReference type="AlphaFoldDB" id="A0A3L6FL44"/>
<organism evidence="1 2">
    <name type="scientific">Zea mays</name>
    <name type="common">Maize</name>
    <dbReference type="NCBI Taxonomy" id="4577"/>
    <lineage>
        <taxon>Eukaryota</taxon>
        <taxon>Viridiplantae</taxon>
        <taxon>Streptophyta</taxon>
        <taxon>Embryophyta</taxon>
        <taxon>Tracheophyta</taxon>
        <taxon>Spermatophyta</taxon>
        <taxon>Magnoliopsida</taxon>
        <taxon>Liliopsida</taxon>
        <taxon>Poales</taxon>
        <taxon>Poaceae</taxon>
        <taxon>PACMAD clade</taxon>
        <taxon>Panicoideae</taxon>
        <taxon>Andropogonodae</taxon>
        <taxon>Andropogoneae</taxon>
        <taxon>Tripsacinae</taxon>
        <taxon>Zea</taxon>
    </lineage>
</organism>
<gene>
    <name evidence="1" type="ORF">Zm00014a_015627</name>
</gene>
<protein>
    <submittedName>
        <fullName evidence="1">Uncharacterized protein</fullName>
    </submittedName>
</protein>
<reference evidence="1 2" key="1">
    <citation type="journal article" date="2018" name="Nat. Genet.">
        <title>Extensive intraspecific gene order and gene structural variations between Mo17 and other maize genomes.</title>
        <authorList>
            <person name="Sun S."/>
            <person name="Zhou Y."/>
            <person name="Chen J."/>
            <person name="Shi J."/>
            <person name="Zhao H."/>
            <person name="Zhao H."/>
            <person name="Song W."/>
            <person name="Zhang M."/>
            <person name="Cui Y."/>
            <person name="Dong X."/>
            <person name="Liu H."/>
            <person name="Ma X."/>
            <person name="Jiao Y."/>
            <person name="Wang B."/>
            <person name="Wei X."/>
            <person name="Stein J.C."/>
            <person name="Glaubitz J.C."/>
            <person name="Lu F."/>
            <person name="Yu G."/>
            <person name="Liang C."/>
            <person name="Fengler K."/>
            <person name="Li B."/>
            <person name="Rafalski A."/>
            <person name="Schnable P.S."/>
            <person name="Ware D.H."/>
            <person name="Buckler E.S."/>
            <person name="Lai J."/>
        </authorList>
    </citation>
    <scope>NUCLEOTIDE SEQUENCE [LARGE SCALE GENOMIC DNA]</scope>
    <source>
        <strain evidence="2">cv. Missouri 17</strain>
        <tissue evidence="1">Seedling</tissue>
    </source>
</reference>
<evidence type="ECO:0000313" key="1">
    <source>
        <dbReference type="EMBL" id="PWZ33916.1"/>
    </source>
</evidence>
<evidence type="ECO:0000313" key="2">
    <source>
        <dbReference type="Proteomes" id="UP000251960"/>
    </source>
</evidence>
<accession>A0A3L6FL44</accession>